<dbReference type="EMBL" id="CP003746">
    <property type="protein sequence ID" value="AFV00582.1"/>
    <property type="molecule type" value="Genomic_DNA"/>
</dbReference>
<dbReference type="SUPFAM" id="SSF50494">
    <property type="entry name" value="Trypsin-like serine proteases"/>
    <property type="match status" value="1"/>
</dbReference>
<dbReference type="InterPro" id="IPR006597">
    <property type="entry name" value="Sel1-like"/>
</dbReference>
<protein>
    <submittedName>
        <fullName evidence="4">Uncharacterized protein</fullName>
    </submittedName>
</protein>
<gene>
    <name evidence="4" type="ordered locus">M5M_17255</name>
</gene>
<reference evidence="4 5" key="1">
    <citation type="journal article" date="2013" name="Genome Announc.">
        <title>Complete genome sequence of Simiduia agarivorans SA1(T), a marine bacterium able to degrade a variety of polysaccharides.</title>
        <authorList>
            <person name="Lin S.Y."/>
            <person name="Shieh W.Y."/>
            <person name="Chen J.S."/>
            <person name="Tang S.L."/>
        </authorList>
    </citation>
    <scope>NUCLEOTIDE SEQUENCE [LARGE SCALE GENOMIC DNA]</scope>
    <source>
        <strain evidence="5">DSM 21679 / JCM 13881 / BCRC 17597 / SA1</strain>
    </source>
</reference>
<evidence type="ECO:0000313" key="5">
    <source>
        <dbReference type="Proteomes" id="UP000000466"/>
    </source>
</evidence>
<comment type="similarity">
    <text evidence="1">Belongs to the peptidase S1C family.</text>
</comment>
<proteinExistence type="inferred from homology"/>
<dbReference type="GO" id="GO:0006508">
    <property type="term" value="P:proteolysis"/>
    <property type="evidence" value="ECO:0007669"/>
    <property type="project" value="UniProtKB-KW"/>
</dbReference>
<name>K4KNF8_SIMAS</name>
<dbReference type="SMART" id="SM00671">
    <property type="entry name" value="SEL1"/>
    <property type="match status" value="5"/>
</dbReference>
<dbReference type="Pfam" id="PF13365">
    <property type="entry name" value="Trypsin_2"/>
    <property type="match status" value="1"/>
</dbReference>
<evidence type="ECO:0000313" key="4">
    <source>
        <dbReference type="EMBL" id="AFV00582.1"/>
    </source>
</evidence>
<dbReference type="InterPro" id="IPR009003">
    <property type="entry name" value="Peptidase_S1_PA"/>
</dbReference>
<dbReference type="eggNOG" id="COG0265">
    <property type="taxonomic scope" value="Bacteria"/>
</dbReference>
<dbReference type="OrthoDB" id="6079871at2"/>
<dbReference type="InterPro" id="IPR011990">
    <property type="entry name" value="TPR-like_helical_dom_sf"/>
</dbReference>
<dbReference type="PRINTS" id="PR00834">
    <property type="entry name" value="PROTEASES2C"/>
</dbReference>
<dbReference type="InterPro" id="IPR051201">
    <property type="entry name" value="Chloro_Bact_Ser_Proteases"/>
</dbReference>
<dbReference type="Gene3D" id="2.40.10.10">
    <property type="entry name" value="Trypsin-like serine proteases"/>
    <property type="match status" value="2"/>
</dbReference>
<dbReference type="Pfam" id="PF08238">
    <property type="entry name" value="Sel1"/>
    <property type="match status" value="4"/>
</dbReference>
<dbReference type="eggNOG" id="COG0790">
    <property type="taxonomic scope" value="Bacteria"/>
</dbReference>
<dbReference type="Gene3D" id="1.25.40.10">
    <property type="entry name" value="Tetratricopeptide repeat domain"/>
    <property type="match status" value="1"/>
</dbReference>
<dbReference type="STRING" id="1117647.M5M_17255"/>
<organism evidence="4 5">
    <name type="scientific">Simiduia agarivorans (strain DSM 21679 / JCM 13881 / BCRC 17597 / SA1)</name>
    <dbReference type="NCBI Taxonomy" id="1117647"/>
    <lineage>
        <taxon>Bacteria</taxon>
        <taxon>Pseudomonadati</taxon>
        <taxon>Pseudomonadota</taxon>
        <taxon>Gammaproteobacteria</taxon>
        <taxon>Cellvibrionales</taxon>
        <taxon>Cellvibrionaceae</taxon>
        <taxon>Simiduia</taxon>
    </lineage>
</organism>
<dbReference type="Proteomes" id="UP000000466">
    <property type="component" value="Chromosome"/>
</dbReference>
<dbReference type="SUPFAM" id="SSF81901">
    <property type="entry name" value="HCP-like"/>
    <property type="match status" value="1"/>
</dbReference>
<dbReference type="GO" id="GO:0004252">
    <property type="term" value="F:serine-type endopeptidase activity"/>
    <property type="evidence" value="ECO:0007669"/>
    <property type="project" value="InterPro"/>
</dbReference>
<evidence type="ECO:0000256" key="2">
    <source>
        <dbReference type="ARBA" id="ARBA00022670"/>
    </source>
</evidence>
<evidence type="ECO:0000256" key="1">
    <source>
        <dbReference type="ARBA" id="ARBA00010541"/>
    </source>
</evidence>
<dbReference type="AlphaFoldDB" id="K4KNF8"/>
<dbReference type="PANTHER" id="PTHR43343">
    <property type="entry name" value="PEPTIDASE S12"/>
    <property type="match status" value="1"/>
</dbReference>
<keyword evidence="5" id="KW-1185">Reference proteome</keyword>
<keyword evidence="3" id="KW-0378">Hydrolase</keyword>
<sequence length="522" mass="57910">MFIDSGFGTGSGFFFDQACTVVTNRHVVQLTYQDMKEMKYRHQQVTRYLEHGVATREQRHELQREKQHLDKAITAFKSNGLAKEITVSLVNGRSLAAKVQGISENYDLAYLYLKADGCPAMGLNPDSDLPLGHKVFTIGNPAGLKYTVTAGIVSGYQTHEAAEYVQTDAAINPGNSGGPLIDEQGQLVGVNTMILSGTEGIGFAIPVESLLKDYSDLSPKMQKLVNSAEITLWNPAAKTTADSNDSDEALLRDAHKNCLVEFDSAQWVAAKQECEYAAGKDNAQAQFLLAELLMGEADATAEKRALSLYQRAASAGYAEAIYRVAQMRASGERLSRNDAMAQDLIEEACEKEFAVACNRLAIYALRAHDYEAVHLHLDKAIETGSVLARLNKAYTLENGLGVEADPAASFELVREAAMLGSNLAQFRMFWHYYKGEQVEKDYAKALVWLKVSETDKQEDEDYIEGWDRDIPANTRFFLERLVSGEQKLTAHAEAKSLKRQIAKEAEAYRMKTLYQRSHNQAQ</sequence>
<dbReference type="InterPro" id="IPR001940">
    <property type="entry name" value="Peptidase_S1C"/>
</dbReference>
<accession>K4KNF8</accession>
<dbReference type="InterPro" id="IPR043504">
    <property type="entry name" value="Peptidase_S1_PA_chymotrypsin"/>
</dbReference>
<dbReference type="RefSeq" id="WP_015048734.1">
    <property type="nucleotide sequence ID" value="NC_018868.3"/>
</dbReference>
<dbReference type="PANTHER" id="PTHR43343:SF3">
    <property type="entry name" value="PROTEASE DO-LIKE 8, CHLOROPLASTIC"/>
    <property type="match status" value="1"/>
</dbReference>
<dbReference type="KEGG" id="saga:M5M_17255"/>
<keyword evidence="2" id="KW-0645">Protease</keyword>
<dbReference type="HOGENOM" id="CLU_443291_0_0_6"/>
<evidence type="ECO:0000256" key="3">
    <source>
        <dbReference type="ARBA" id="ARBA00022801"/>
    </source>
</evidence>